<feature type="domain" description="GST N-terminal" evidence="1">
    <location>
        <begin position="4"/>
        <end position="80"/>
    </location>
</feature>
<dbReference type="EMBL" id="JBHTIU010000028">
    <property type="protein sequence ID" value="MFD0869352.1"/>
    <property type="molecule type" value="Genomic_DNA"/>
</dbReference>
<proteinExistence type="predicted"/>
<dbReference type="PANTHER" id="PTHR34386">
    <property type="entry name" value="GLUTAREDOXIN"/>
    <property type="match status" value="1"/>
</dbReference>
<dbReference type="RefSeq" id="WP_144940219.1">
    <property type="nucleotide sequence ID" value="NZ_JBHTIU010000028.1"/>
</dbReference>
<dbReference type="Proteomes" id="UP001597120">
    <property type="component" value="Unassembled WGS sequence"/>
</dbReference>
<gene>
    <name evidence="2" type="ORF">ACFQ03_09325</name>
</gene>
<evidence type="ECO:0000259" key="1">
    <source>
        <dbReference type="PROSITE" id="PS50404"/>
    </source>
</evidence>
<dbReference type="InterPro" id="IPR036249">
    <property type="entry name" value="Thioredoxin-like_sf"/>
</dbReference>
<dbReference type="InterPro" id="IPR002109">
    <property type="entry name" value="Glutaredoxin"/>
</dbReference>
<dbReference type="SUPFAM" id="SSF52833">
    <property type="entry name" value="Thioredoxin-like"/>
    <property type="match status" value="1"/>
</dbReference>
<dbReference type="InterPro" id="IPR051548">
    <property type="entry name" value="Grx-like_ET"/>
</dbReference>
<name>A0ABW3D7I0_9BACL</name>
<comment type="caution">
    <text evidence="2">The sequence shown here is derived from an EMBL/GenBank/DDBJ whole genome shotgun (WGS) entry which is preliminary data.</text>
</comment>
<dbReference type="InterPro" id="IPR004045">
    <property type="entry name" value="Glutathione_S-Trfase_N"/>
</dbReference>
<evidence type="ECO:0000313" key="3">
    <source>
        <dbReference type="Proteomes" id="UP001597120"/>
    </source>
</evidence>
<dbReference type="PROSITE" id="PS50404">
    <property type="entry name" value="GST_NTER"/>
    <property type="match status" value="1"/>
</dbReference>
<accession>A0ABW3D7I0</accession>
<organism evidence="2 3">
    <name type="scientific">Paenibacillus residui</name>
    <dbReference type="NCBI Taxonomy" id="629724"/>
    <lineage>
        <taxon>Bacteria</taxon>
        <taxon>Bacillati</taxon>
        <taxon>Bacillota</taxon>
        <taxon>Bacilli</taxon>
        <taxon>Bacillales</taxon>
        <taxon>Paenibacillaceae</taxon>
        <taxon>Paenibacillus</taxon>
    </lineage>
</organism>
<evidence type="ECO:0000313" key="2">
    <source>
        <dbReference type="EMBL" id="MFD0869352.1"/>
    </source>
</evidence>
<dbReference type="CDD" id="cd02976">
    <property type="entry name" value="NrdH"/>
    <property type="match status" value="1"/>
</dbReference>
<dbReference type="PROSITE" id="PS51354">
    <property type="entry name" value="GLUTAREDOXIN_2"/>
    <property type="match status" value="1"/>
</dbReference>
<protein>
    <submittedName>
        <fullName evidence="2">Glutaredoxin family protein</fullName>
    </submittedName>
</protein>
<dbReference type="Gene3D" id="3.40.30.10">
    <property type="entry name" value="Glutaredoxin"/>
    <property type="match status" value="1"/>
</dbReference>
<reference evidence="3" key="1">
    <citation type="journal article" date="2019" name="Int. J. Syst. Evol. Microbiol.">
        <title>The Global Catalogue of Microorganisms (GCM) 10K type strain sequencing project: providing services to taxonomists for standard genome sequencing and annotation.</title>
        <authorList>
            <consortium name="The Broad Institute Genomics Platform"/>
            <consortium name="The Broad Institute Genome Sequencing Center for Infectious Disease"/>
            <person name="Wu L."/>
            <person name="Ma J."/>
        </authorList>
    </citation>
    <scope>NUCLEOTIDE SEQUENCE [LARGE SCALE GENOMIC DNA]</scope>
    <source>
        <strain evidence="3">CCUG 57263</strain>
    </source>
</reference>
<dbReference type="PANTHER" id="PTHR34386:SF1">
    <property type="entry name" value="GLUTAREDOXIN-LIKE PROTEIN NRDH"/>
    <property type="match status" value="1"/>
</dbReference>
<sequence length="80" mass="8896">MSVHKVIVYTSTYCPACTRVKHFLNEQGVDFEERNVDKDEKYAEDLLNAGIRAVPVTVVGAEKIVGFNQSALSKVLAERP</sequence>
<dbReference type="Pfam" id="PF00462">
    <property type="entry name" value="Glutaredoxin"/>
    <property type="match status" value="1"/>
</dbReference>
<keyword evidence="3" id="KW-1185">Reference proteome</keyword>